<proteinExistence type="predicted"/>
<gene>
    <name evidence="4" type="ORF">SNEC2469_LOCUS8724</name>
</gene>
<dbReference type="EMBL" id="CAJNJA010014292">
    <property type="protein sequence ID" value="CAE7339500.1"/>
    <property type="molecule type" value="Genomic_DNA"/>
</dbReference>
<organism evidence="4 5">
    <name type="scientific">Symbiodinium necroappetens</name>
    <dbReference type="NCBI Taxonomy" id="1628268"/>
    <lineage>
        <taxon>Eukaryota</taxon>
        <taxon>Sar</taxon>
        <taxon>Alveolata</taxon>
        <taxon>Dinophyceae</taxon>
        <taxon>Suessiales</taxon>
        <taxon>Symbiodiniaceae</taxon>
        <taxon>Symbiodinium</taxon>
    </lineage>
</organism>
<evidence type="ECO:0000313" key="4">
    <source>
        <dbReference type="EMBL" id="CAE7339500.1"/>
    </source>
</evidence>
<reference evidence="4" key="1">
    <citation type="submission" date="2021-02" db="EMBL/GenBank/DDBJ databases">
        <authorList>
            <person name="Dougan E. K."/>
            <person name="Rhodes N."/>
            <person name="Thang M."/>
            <person name="Chan C."/>
        </authorList>
    </citation>
    <scope>NUCLEOTIDE SEQUENCE</scope>
</reference>
<keyword evidence="5" id="KW-1185">Reference proteome</keyword>
<dbReference type="Proteomes" id="UP000601435">
    <property type="component" value="Unassembled WGS sequence"/>
</dbReference>
<accession>A0A812P078</accession>
<evidence type="ECO:0000256" key="1">
    <source>
        <dbReference type="PROSITE-ProRule" id="PRU00047"/>
    </source>
</evidence>
<feature type="non-terminal residue" evidence="4">
    <location>
        <position position="1"/>
    </location>
</feature>
<keyword evidence="1" id="KW-0863">Zinc-finger</keyword>
<dbReference type="Gene3D" id="4.10.60.10">
    <property type="entry name" value="Zinc finger, CCHC-type"/>
    <property type="match status" value="1"/>
</dbReference>
<evidence type="ECO:0000259" key="3">
    <source>
        <dbReference type="PROSITE" id="PS50158"/>
    </source>
</evidence>
<keyword evidence="1" id="KW-0862">Zinc</keyword>
<comment type="caution">
    <text evidence="4">The sequence shown here is derived from an EMBL/GenBank/DDBJ whole genome shotgun (WGS) entry which is preliminary data.</text>
</comment>
<dbReference type="PROSITE" id="PS50158">
    <property type="entry name" value="ZF_CCHC"/>
    <property type="match status" value="1"/>
</dbReference>
<feature type="compositionally biased region" description="Basic and acidic residues" evidence="2">
    <location>
        <begin position="500"/>
        <end position="511"/>
    </location>
</feature>
<dbReference type="SMART" id="SM00343">
    <property type="entry name" value="ZnF_C2HC"/>
    <property type="match status" value="1"/>
</dbReference>
<dbReference type="InterPro" id="IPR001878">
    <property type="entry name" value="Znf_CCHC"/>
</dbReference>
<dbReference type="InterPro" id="IPR036875">
    <property type="entry name" value="Znf_CCHC_sf"/>
</dbReference>
<feature type="region of interest" description="Disordered" evidence="2">
    <location>
        <begin position="498"/>
        <end position="518"/>
    </location>
</feature>
<dbReference type="Pfam" id="PF00098">
    <property type="entry name" value="zf-CCHC"/>
    <property type="match status" value="1"/>
</dbReference>
<dbReference type="SUPFAM" id="SSF57756">
    <property type="entry name" value="Retrovirus zinc finger-like domains"/>
    <property type="match status" value="1"/>
</dbReference>
<evidence type="ECO:0000313" key="5">
    <source>
        <dbReference type="Proteomes" id="UP000601435"/>
    </source>
</evidence>
<dbReference type="GO" id="GO:0008270">
    <property type="term" value="F:zinc ion binding"/>
    <property type="evidence" value="ECO:0007669"/>
    <property type="project" value="UniProtKB-KW"/>
</dbReference>
<feature type="region of interest" description="Disordered" evidence="2">
    <location>
        <begin position="559"/>
        <end position="579"/>
    </location>
</feature>
<keyword evidence="1" id="KW-0479">Metal-binding</keyword>
<dbReference type="AlphaFoldDB" id="A0A812P078"/>
<protein>
    <recommendedName>
        <fullName evidence="3">CCHC-type domain-containing protein</fullName>
    </recommendedName>
</protein>
<evidence type="ECO:0000256" key="2">
    <source>
        <dbReference type="SAM" id="MobiDB-lite"/>
    </source>
</evidence>
<name>A0A812P078_9DINO</name>
<feature type="region of interest" description="Disordered" evidence="2">
    <location>
        <begin position="406"/>
        <end position="428"/>
    </location>
</feature>
<feature type="region of interest" description="Disordered" evidence="2">
    <location>
        <begin position="173"/>
        <end position="195"/>
    </location>
</feature>
<feature type="domain" description="CCHC-type" evidence="3">
    <location>
        <begin position="296"/>
        <end position="311"/>
    </location>
</feature>
<dbReference type="OrthoDB" id="10047206at2759"/>
<sequence>MWPKESIALLAPRAALLCEGSAFKKVSSLPADKLKSSDDSGVKLLVATLGGSWGRTDVEVKYDTFERAIFGTVQKSDETNDSYLARHDIHFEELLALGVTLPEIRAYILLRQSSLSSEDRKKIVVEMGGALDFKKVCASIRLLGSRFFADLQGQKGTYKTKTYDAHMVEDAGPEDTERAYQASASAAPPAPVEEPEGDLDAEYVEAMVAAEDQDALQIQAFEEELEGFFQDTPELQEALVSYLEARSRLLAKRKARGFWPIASGQKRAKGSKGFKGKGKGKNACEQLLLRISKSNCRICGERGHWKAECPKLGRGGAKNEATTTVAEVTGSATGEHLDDEIHTQLPAEAVSLAEDDRWDMVATPSAVLHVEGQVNVLSDRMTKVPWHEIQLTGRFSPELSNLLSPNTPLPPSPSHAMRSLDRQAARSQSGNRTLMVAFALQELSETSLCSELPVLDNTHRPDLVPVESPLRQQLQSVGQLKESTFVPAMRVISRLPENSENCKADRSEHPKPLLSSPAKGNVSEYQCLGFEDRTTMHHDRQRLRIAPVKTLLTIFAQTHPQEQPASADPPSLEGWGPPPIPLHGPSYRSLSNEDKIRLRKIHANLGHPAPESLARHLRAAKESQMMIDAALDYQPAVFSKLDGLTVVKVLGYFQGLNTKTYVTTAAWQRGRLERHGDILKDMLSRIDLESPIINDVTFDQVLQQAILAKNSLVRHSGFAPEQIVFGKSLRLPGSILSDEDLTAHALAEGADLESEAFRQKLDIRCKARRAFLEADNSQAIRQATLRRSNPVRGPFEAGMWVLYWVKKSSPNRLAAGQLPCVSGNTSRILPWESPPGKMLEVIPQYWSLRFQRLPLIILRLKEVAEVERESPVDTAAPSAPADVTGEMYASPVGNEVPPQDVPIPDSDEGLISEQVYLACHETGLHDEKGDELITFTHVETSEDFVGPPLAEDGLPFVSEPLCPDAHQAFCLEVPVKSKDIKKWLIESAPEQLVTLAAAGKRSRAEVSIKNLTKAEIALFVLKSRWILTWKAPEDSRTPNLLKFYGMHLRFHVKDSYVRNIPSIDVGEVQGAITRATVATLLLANKVLREAQEFGNVGITYLPIEVDRLTFVSFGDASFASSKCLSSHQGALICATDDRLLANKEAPLSPLTWSSKKIPRVVRSTLSAEAYAMSKAVDMLGWMRWVPTTLQAADCLTKPMDASVLRTILAQ</sequence>
<dbReference type="GO" id="GO:0003676">
    <property type="term" value="F:nucleic acid binding"/>
    <property type="evidence" value="ECO:0007669"/>
    <property type="project" value="InterPro"/>
</dbReference>